<protein>
    <submittedName>
        <fullName evidence="2">Uncharacterized protein</fullName>
    </submittedName>
</protein>
<dbReference type="Proteomes" id="UP000199197">
    <property type="component" value="Unassembled WGS sequence"/>
</dbReference>
<dbReference type="EMBL" id="CZVW01000007">
    <property type="protein sequence ID" value="CUT00244.1"/>
    <property type="molecule type" value="Genomic_DNA"/>
</dbReference>
<proteinExistence type="predicted"/>
<sequence>MKIKRRKFLQVAVSLPALGYLNNFKFQQKSGKEEGEIEKLIDLVKFKYEREFTEEQLKMLREEIQSNLRRRERLLSFQLSNWEEPDFKFQV</sequence>
<keyword evidence="3" id="KW-1185">Reference proteome</keyword>
<keyword evidence="1" id="KW-0175">Coiled coil</keyword>
<evidence type="ECO:0000256" key="1">
    <source>
        <dbReference type="SAM" id="Coils"/>
    </source>
</evidence>
<accession>A0A0P1MWL1</accession>
<evidence type="ECO:0000313" key="3">
    <source>
        <dbReference type="Proteomes" id="UP000199197"/>
    </source>
</evidence>
<reference evidence="3" key="1">
    <citation type="submission" date="2015-11" db="EMBL/GenBank/DDBJ databases">
        <authorList>
            <person name="Varghese N."/>
        </authorList>
    </citation>
    <scope>NUCLEOTIDE SEQUENCE [LARGE SCALE GENOMIC DNA]</scope>
    <source>
        <strain evidence="3">JGI-23</strain>
    </source>
</reference>
<feature type="coiled-coil region" evidence="1">
    <location>
        <begin position="43"/>
        <end position="70"/>
    </location>
</feature>
<organism evidence="2 3">
    <name type="scientific">Candidatus Chryseopegocella kryptomonas</name>
    <dbReference type="NCBI Taxonomy" id="1633643"/>
    <lineage>
        <taxon>Bacteria</taxon>
        <taxon>Pseudomonadati</taxon>
        <taxon>Candidatus Kryptoniota</taxon>
        <taxon>Candidatus Chryseopegocella</taxon>
    </lineage>
</organism>
<name>A0A0P1MWL1_9BACT</name>
<gene>
    <name evidence="2" type="ORF">JGI23_00818</name>
</gene>
<dbReference type="OrthoDB" id="9813749at2"/>
<dbReference type="RefSeq" id="WP_092348905.1">
    <property type="nucleotide sequence ID" value="NZ_CZVW01000007.1"/>
</dbReference>
<evidence type="ECO:0000313" key="2">
    <source>
        <dbReference type="EMBL" id="CUT00244.1"/>
    </source>
</evidence>
<dbReference type="AlphaFoldDB" id="A0A0P1MWL1"/>